<keyword evidence="1" id="KW-0812">Transmembrane</keyword>
<accession>A0A1H6WQJ6</accession>
<evidence type="ECO:0000256" key="1">
    <source>
        <dbReference type="SAM" id="Phobius"/>
    </source>
</evidence>
<feature type="transmembrane region" description="Helical" evidence="1">
    <location>
        <begin position="44"/>
        <end position="65"/>
    </location>
</feature>
<dbReference type="RefSeq" id="WP_092172375.1">
    <property type="nucleotide sequence ID" value="NZ_FNZH01000002.1"/>
</dbReference>
<keyword evidence="1" id="KW-0472">Membrane</keyword>
<evidence type="ECO:0000313" key="3">
    <source>
        <dbReference type="Proteomes" id="UP000199403"/>
    </source>
</evidence>
<dbReference type="EMBL" id="FNZH01000002">
    <property type="protein sequence ID" value="SEJ19291.1"/>
    <property type="molecule type" value="Genomic_DNA"/>
</dbReference>
<dbReference type="Proteomes" id="UP000199403">
    <property type="component" value="Unassembled WGS sequence"/>
</dbReference>
<evidence type="ECO:0000313" key="2">
    <source>
        <dbReference type="EMBL" id="SEJ19291.1"/>
    </source>
</evidence>
<organism evidence="2 3">
    <name type="scientific">Cyclobacterium xiamenense</name>
    <dbReference type="NCBI Taxonomy" id="1297121"/>
    <lineage>
        <taxon>Bacteria</taxon>
        <taxon>Pseudomonadati</taxon>
        <taxon>Bacteroidota</taxon>
        <taxon>Cytophagia</taxon>
        <taxon>Cytophagales</taxon>
        <taxon>Cyclobacteriaceae</taxon>
        <taxon>Cyclobacterium</taxon>
    </lineage>
</organism>
<dbReference type="STRING" id="1416801.SAMN05192553_102847"/>
<dbReference type="OrthoDB" id="828279at2"/>
<protein>
    <submittedName>
        <fullName evidence="2">Uncharacterized protein</fullName>
    </submittedName>
</protein>
<name>A0A1H6WQJ6_9BACT</name>
<dbReference type="AlphaFoldDB" id="A0A1H6WQJ6"/>
<gene>
    <name evidence="2" type="ORF">SAMN05192553_102847</name>
</gene>
<feature type="transmembrane region" description="Helical" evidence="1">
    <location>
        <begin position="12"/>
        <end position="38"/>
    </location>
</feature>
<proteinExistence type="predicted"/>
<keyword evidence="3" id="KW-1185">Reference proteome</keyword>
<sequence length="71" mass="7005">MKNKAITLGTGIGVAIGTLLGVAVGTAIGITALGLLGVDLDNQITFWISTGMAVGGGIGLVNFMLKSSGEE</sequence>
<keyword evidence="1" id="KW-1133">Transmembrane helix</keyword>
<reference evidence="3" key="1">
    <citation type="submission" date="2016-10" db="EMBL/GenBank/DDBJ databases">
        <authorList>
            <person name="Varghese N."/>
            <person name="Submissions S."/>
        </authorList>
    </citation>
    <scope>NUCLEOTIDE SEQUENCE [LARGE SCALE GENOMIC DNA]</scope>
    <source>
        <strain evidence="3">IBRC-M 10761</strain>
    </source>
</reference>